<evidence type="ECO:0000313" key="1">
    <source>
        <dbReference type="EMBL" id="ACG27706.1"/>
    </source>
</evidence>
<proteinExistence type="evidence at transcript level"/>
<dbReference type="AlphaFoldDB" id="B6SS73"/>
<sequence length="41" mass="4227">MTCIATTRTSTTAVPPAPTTACSSCSSAYMFATVLIAGDYY</sequence>
<dbReference type="EMBL" id="EU955588">
    <property type="protein sequence ID" value="ACG27706.1"/>
    <property type="molecule type" value="mRNA"/>
</dbReference>
<accession>B6SS73</accession>
<protein>
    <submittedName>
        <fullName evidence="1">Uncharacterized protein</fullName>
    </submittedName>
</protein>
<organism evidence="1">
    <name type="scientific">Zea mays</name>
    <name type="common">Maize</name>
    <dbReference type="NCBI Taxonomy" id="4577"/>
    <lineage>
        <taxon>Eukaryota</taxon>
        <taxon>Viridiplantae</taxon>
        <taxon>Streptophyta</taxon>
        <taxon>Embryophyta</taxon>
        <taxon>Tracheophyta</taxon>
        <taxon>Spermatophyta</taxon>
        <taxon>Magnoliopsida</taxon>
        <taxon>Liliopsida</taxon>
        <taxon>Poales</taxon>
        <taxon>Poaceae</taxon>
        <taxon>PACMAD clade</taxon>
        <taxon>Panicoideae</taxon>
        <taxon>Andropogonodae</taxon>
        <taxon>Andropogoneae</taxon>
        <taxon>Tripsacinae</taxon>
        <taxon>Zea</taxon>
    </lineage>
</organism>
<reference evidence="1" key="1">
    <citation type="journal article" date="2009" name="Plant Mol. Biol.">
        <title>Insights into corn genes derived from large-scale cDNA sequencing.</title>
        <authorList>
            <person name="Alexandrov N.N."/>
            <person name="Brover V.V."/>
            <person name="Freidin S."/>
            <person name="Troukhan M.E."/>
            <person name="Tatarinova T.V."/>
            <person name="Zhang H."/>
            <person name="Swaller T.J."/>
            <person name="Lu Y.P."/>
            <person name="Bouck J."/>
            <person name="Flavell R.B."/>
            <person name="Feldmann K.A."/>
        </authorList>
    </citation>
    <scope>NUCLEOTIDE SEQUENCE</scope>
</reference>
<name>B6SS73_MAIZE</name>